<evidence type="ECO:0000256" key="6">
    <source>
        <dbReference type="ARBA" id="ARBA00023163"/>
    </source>
</evidence>
<sequence length="101" mass="11581">MSITKHEISKNLFKKLGLSKSSVKNIIEIFFEEIKFSLEKGIIIKLSGFGNFILQNKKQRPGRNPKTGEYKTISARKIVSFRPGMKLKNQIEKTIVIKLTN</sequence>
<evidence type="ECO:0000313" key="9">
    <source>
        <dbReference type="EMBL" id="CAL1329469.1"/>
    </source>
</evidence>
<comment type="similarity">
    <text evidence="1 8">Belongs to the bacterial histone-like protein family.</text>
</comment>
<dbReference type="PRINTS" id="PR01727">
    <property type="entry name" value="DNABINDINGHU"/>
</dbReference>
<dbReference type="NCBIfam" id="NF001401">
    <property type="entry name" value="PRK00285.1"/>
    <property type="match status" value="1"/>
</dbReference>
<keyword evidence="10" id="KW-1185">Reference proteome</keyword>
<dbReference type="RefSeq" id="WP_341764927.1">
    <property type="nucleotide sequence ID" value="NZ_OZ034688.1"/>
</dbReference>
<gene>
    <name evidence="9" type="primary">ihfA</name>
    <name evidence="9" type="ORF">PRHACTZTBTEA_560</name>
</gene>
<evidence type="ECO:0000256" key="2">
    <source>
        <dbReference type="ARBA" id="ARBA00018329"/>
    </source>
</evidence>
<evidence type="ECO:0000256" key="3">
    <source>
        <dbReference type="ARBA" id="ARBA00022845"/>
    </source>
</evidence>
<keyword evidence="3" id="KW-0810">Translation regulation</keyword>
<dbReference type="PANTHER" id="PTHR33175">
    <property type="entry name" value="DNA-BINDING PROTEIN HU"/>
    <property type="match status" value="1"/>
</dbReference>
<keyword evidence="6" id="KW-0804">Transcription</keyword>
<dbReference type="InterPro" id="IPR000119">
    <property type="entry name" value="Hist_DNA-bd"/>
</dbReference>
<dbReference type="PANTHER" id="PTHR33175:SF2">
    <property type="entry name" value="INTEGRATION HOST FACTOR SUBUNIT ALPHA"/>
    <property type="match status" value="1"/>
</dbReference>
<protein>
    <recommendedName>
        <fullName evidence="2">Integration host factor subunit alpha</fullName>
    </recommendedName>
</protein>
<dbReference type="InterPro" id="IPR020816">
    <property type="entry name" value="Histone-like_DNA-bd_CS"/>
</dbReference>
<dbReference type="InterPro" id="IPR005684">
    <property type="entry name" value="IHF_alpha"/>
</dbReference>
<dbReference type="Gene3D" id="4.10.520.10">
    <property type="entry name" value="IHF-like DNA-binding proteins"/>
    <property type="match status" value="1"/>
</dbReference>
<evidence type="ECO:0000256" key="5">
    <source>
        <dbReference type="ARBA" id="ARBA00023125"/>
    </source>
</evidence>
<evidence type="ECO:0000256" key="8">
    <source>
        <dbReference type="RuleBase" id="RU003939"/>
    </source>
</evidence>
<organism evidence="9 10">
    <name type="scientific">Candidatus Providencia siddallii</name>
    <dbReference type="NCBI Taxonomy" id="1715285"/>
    <lineage>
        <taxon>Bacteria</taxon>
        <taxon>Pseudomonadati</taxon>
        <taxon>Pseudomonadota</taxon>
        <taxon>Gammaproteobacteria</taxon>
        <taxon>Enterobacterales</taxon>
        <taxon>Morganellaceae</taxon>
        <taxon>Providencia</taxon>
    </lineage>
</organism>
<evidence type="ECO:0000313" key="10">
    <source>
        <dbReference type="Proteomes" id="UP001497533"/>
    </source>
</evidence>
<dbReference type="SUPFAM" id="SSF47729">
    <property type="entry name" value="IHF-like DNA-binding proteins"/>
    <property type="match status" value="1"/>
</dbReference>
<accession>A0ABM9NPQ5</accession>
<dbReference type="EMBL" id="OZ034688">
    <property type="protein sequence ID" value="CAL1329469.1"/>
    <property type="molecule type" value="Genomic_DNA"/>
</dbReference>
<proteinExistence type="inferred from homology"/>
<evidence type="ECO:0000256" key="4">
    <source>
        <dbReference type="ARBA" id="ARBA00023015"/>
    </source>
</evidence>
<dbReference type="Pfam" id="PF00216">
    <property type="entry name" value="Bac_DNA_binding"/>
    <property type="match status" value="1"/>
</dbReference>
<keyword evidence="7" id="KW-0233">DNA recombination</keyword>
<evidence type="ECO:0000256" key="1">
    <source>
        <dbReference type="ARBA" id="ARBA00010529"/>
    </source>
</evidence>
<dbReference type="CDD" id="cd13835">
    <property type="entry name" value="IHF_A"/>
    <property type="match status" value="1"/>
</dbReference>
<dbReference type="InterPro" id="IPR010992">
    <property type="entry name" value="IHF-like_DNA-bd_dom_sf"/>
</dbReference>
<name>A0ABM9NPQ5_9GAMM</name>
<evidence type="ECO:0000256" key="7">
    <source>
        <dbReference type="ARBA" id="ARBA00023172"/>
    </source>
</evidence>
<dbReference type="Proteomes" id="UP001497533">
    <property type="component" value="Chromosome"/>
</dbReference>
<dbReference type="SMART" id="SM00411">
    <property type="entry name" value="BHL"/>
    <property type="match status" value="1"/>
</dbReference>
<keyword evidence="5" id="KW-0238">DNA-binding</keyword>
<keyword evidence="4" id="KW-0805">Transcription regulation</keyword>
<reference evidence="9" key="1">
    <citation type="submission" date="2024-04" db="EMBL/GenBank/DDBJ databases">
        <authorList>
            <person name="Manzano-Marin A."/>
            <person name="Manzano-Marin A."/>
            <person name="Alejandro Manzano Marin A."/>
        </authorList>
    </citation>
    <scope>NUCLEOTIDE SEQUENCE [LARGE SCALE GENOMIC DNA]</scope>
    <source>
        <strain evidence="9">TABTEA</strain>
    </source>
</reference>
<dbReference type="PROSITE" id="PS00045">
    <property type="entry name" value="HISTONE_LIKE"/>
    <property type="match status" value="1"/>
</dbReference>